<protein>
    <submittedName>
        <fullName evidence="1">Uncharacterized protein</fullName>
    </submittedName>
</protein>
<dbReference type="EMBL" id="JAMKFE010000005">
    <property type="protein sequence ID" value="MCM5679982.1"/>
    <property type="molecule type" value="Genomic_DNA"/>
</dbReference>
<dbReference type="RefSeq" id="WP_251778188.1">
    <property type="nucleotide sequence ID" value="NZ_JAMKFE010000005.1"/>
</dbReference>
<keyword evidence="2" id="KW-1185">Reference proteome</keyword>
<comment type="caution">
    <text evidence="1">The sequence shown here is derived from an EMBL/GenBank/DDBJ whole genome shotgun (WGS) entry which is preliminary data.</text>
</comment>
<dbReference type="Proteomes" id="UP001165541">
    <property type="component" value="Unassembled WGS sequence"/>
</dbReference>
<reference evidence="1" key="1">
    <citation type="submission" date="2022-05" db="EMBL/GenBank/DDBJ databases">
        <title>Schlegelella sp. nov., isolated from mangrove soil.</title>
        <authorList>
            <person name="Liu Y."/>
            <person name="Ge X."/>
            <person name="Liu W."/>
        </authorList>
    </citation>
    <scope>NUCLEOTIDE SEQUENCE</scope>
    <source>
        <strain evidence="1">S2-27</strain>
    </source>
</reference>
<sequence length="79" mass="8722">MPTFQGLHTHALTGRQFAYQGEYQVEGQVARWHARIEQGGRVVDELEGTAIFNSADMDAVKAVMVGVQSRIDAADYDIP</sequence>
<evidence type="ECO:0000313" key="2">
    <source>
        <dbReference type="Proteomes" id="UP001165541"/>
    </source>
</evidence>
<proteinExistence type="predicted"/>
<evidence type="ECO:0000313" key="1">
    <source>
        <dbReference type="EMBL" id="MCM5679982.1"/>
    </source>
</evidence>
<name>A0ABT0YNY1_9BURK</name>
<accession>A0ABT0YNY1</accession>
<organism evidence="1 2">
    <name type="scientific">Caldimonas mangrovi</name>
    <dbReference type="NCBI Taxonomy" id="2944811"/>
    <lineage>
        <taxon>Bacteria</taxon>
        <taxon>Pseudomonadati</taxon>
        <taxon>Pseudomonadota</taxon>
        <taxon>Betaproteobacteria</taxon>
        <taxon>Burkholderiales</taxon>
        <taxon>Sphaerotilaceae</taxon>
        <taxon>Caldimonas</taxon>
    </lineage>
</organism>
<gene>
    <name evidence="1" type="ORF">M8A51_10600</name>
</gene>